<dbReference type="AlphaFoldDB" id="A0AAF0TZE0"/>
<dbReference type="Proteomes" id="UP001234989">
    <property type="component" value="Chromosome 6"/>
</dbReference>
<dbReference type="EMBL" id="CP133617">
    <property type="protein sequence ID" value="WMV32078.1"/>
    <property type="molecule type" value="Genomic_DNA"/>
</dbReference>
<evidence type="ECO:0000313" key="2">
    <source>
        <dbReference type="Proteomes" id="UP001234989"/>
    </source>
</evidence>
<sequence length="73" mass="8460">MISSNLHQINAPQQNSDYNSIELPGALRSSVKKKKSSYRVIYSVRDWITPRIGCWMCGVKIEKDRAQVKKMYL</sequence>
<proteinExistence type="predicted"/>
<evidence type="ECO:0000313" key="1">
    <source>
        <dbReference type="EMBL" id="WMV32078.1"/>
    </source>
</evidence>
<gene>
    <name evidence="1" type="ORF">MTR67_025463</name>
</gene>
<organism evidence="1 2">
    <name type="scientific">Solanum verrucosum</name>
    <dbReference type="NCBI Taxonomy" id="315347"/>
    <lineage>
        <taxon>Eukaryota</taxon>
        <taxon>Viridiplantae</taxon>
        <taxon>Streptophyta</taxon>
        <taxon>Embryophyta</taxon>
        <taxon>Tracheophyta</taxon>
        <taxon>Spermatophyta</taxon>
        <taxon>Magnoliopsida</taxon>
        <taxon>eudicotyledons</taxon>
        <taxon>Gunneridae</taxon>
        <taxon>Pentapetalae</taxon>
        <taxon>asterids</taxon>
        <taxon>lamiids</taxon>
        <taxon>Solanales</taxon>
        <taxon>Solanaceae</taxon>
        <taxon>Solanoideae</taxon>
        <taxon>Solaneae</taxon>
        <taxon>Solanum</taxon>
    </lineage>
</organism>
<name>A0AAF0TZE0_SOLVR</name>
<accession>A0AAF0TZE0</accession>
<protein>
    <submittedName>
        <fullName evidence="1">Uncharacterized protein</fullName>
    </submittedName>
</protein>
<reference evidence="1" key="1">
    <citation type="submission" date="2023-08" db="EMBL/GenBank/DDBJ databases">
        <title>A de novo genome assembly of Solanum verrucosum Schlechtendal, a Mexican diploid species geographically isolated from the other diploid A-genome species in potato relatives.</title>
        <authorList>
            <person name="Hosaka K."/>
        </authorList>
    </citation>
    <scope>NUCLEOTIDE SEQUENCE</scope>
    <source>
        <tissue evidence="1">Young leaves</tissue>
    </source>
</reference>
<keyword evidence="2" id="KW-1185">Reference proteome</keyword>